<accession>A0A969W647</accession>
<proteinExistence type="inferred from homology"/>
<dbReference type="PANTHER" id="PTHR32063:SF11">
    <property type="entry name" value="CATION OR DRUG EFFLUX SYSTEM PROTEIN"/>
    <property type="match status" value="1"/>
</dbReference>
<dbReference type="GO" id="GO:0005886">
    <property type="term" value="C:plasma membrane"/>
    <property type="evidence" value="ECO:0007669"/>
    <property type="project" value="UniProtKB-SubCell"/>
</dbReference>
<dbReference type="GO" id="GO:0042910">
    <property type="term" value="F:xenobiotic transmembrane transporter activity"/>
    <property type="evidence" value="ECO:0007669"/>
    <property type="project" value="TreeGrafter"/>
</dbReference>
<evidence type="ECO:0000256" key="7">
    <source>
        <dbReference type="ARBA" id="ARBA00022989"/>
    </source>
</evidence>
<evidence type="ECO:0000313" key="12">
    <source>
        <dbReference type="Proteomes" id="UP000653472"/>
    </source>
</evidence>
<dbReference type="InterPro" id="IPR001036">
    <property type="entry name" value="Acrflvin-R"/>
</dbReference>
<comment type="subcellular location">
    <subcellularLocation>
        <location evidence="1 9">Cell inner membrane</location>
        <topology evidence="1 9">Multi-pass membrane protein</topology>
    </subcellularLocation>
</comment>
<dbReference type="Gene3D" id="3.30.2090.10">
    <property type="entry name" value="Multidrug efflux transporter AcrB TolC docking domain, DN and DC subdomains"/>
    <property type="match status" value="2"/>
</dbReference>
<evidence type="ECO:0000256" key="8">
    <source>
        <dbReference type="ARBA" id="ARBA00023136"/>
    </source>
</evidence>
<feature type="transmembrane region" description="Helical" evidence="9">
    <location>
        <begin position="932"/>
        <end position="953"/>
    </location>
</feature>
<protein>
    <recommendedName>
        <fullName evidence="9">Efflux pump membrane transporter</fullName>
    </recommendedName>
</protein>
<feature type="transmembrane region" description="Helical" evidence="9">
    <location>
        <begin position="1009"/>
        <end position="1035"/>
    </location>
</feature>
<feature type="region of interest" description="Disordered" evidence="10">
    <location>
        <begin position="1044"/>
        <end position="1064"/>
    </location>
</feature>
<dbReference type="EMBL" id="JAAVXB010000002">
    <property type="protein sequence ID" value="NKF21356.1"/>
    <property type="molecule type" value="Genomic_DNA"/>
</dbReference>
<dbReference type="PANTHER" id="PTHR32063">
    <property type="match status" value="1"/>
</dbReference>
<keyword evidence="6 9" id="KW-0812">Transmembrane</keyword>
<comment type="caution">
    <text evidence="11">The sequence shown here is derived from an EMBL/GenBank/DDBJ whole genome shotgun (WGS) entry which is preliminary data.</text>
</comment>
<keyword evidence="4" id="KW-1003">Cell membrane</keyword>
<dbReference type="RefSeq" id="WP_168146629.1">
    <property type="nucleotide sequence ID" value="NZ_JAAVXB010000002.1"/>
</dbReference>
<dbReference type="FunFam" id="1.20.1640.10:FF:000001">
    <property type="entry name" value="Efflux pump membrane transporter"/>
    <property type="match status" value="1"/>
</dbReference>
<feature type="transmembrane region" description="Helical" evidence="9">
    <location>
        <begin position="370"/>
        <end position="392"/>
    </location>
</feature>
<dbReference type="GO" id="GO:0009636">
    <property type="term" value="P:response to toxic substance"/>
    <property type="evidence" value="ECO:0007669"/>
    <property type="project" value="UniProtKB-ARBA"/>
</dbReference>
<dbReference type="InterPro" id="IPR027463">
    <property type="entry name" value="AcrB_DN_DC_subdom"/>
</dbReference>
<dbReference type="Gene3D" id="3.30.70.1430">
    <property type="entry name" value="Multidrug efflux transporter AcrB pore domain"/>
    <property type="match status" value="2"/>
</dbReference>
<evidence type="ECO:0000256" key="6">
    <source>
        <dbReference type="ARBA" id="ARBA00022692"/>
    </source>
</evidence>
<evidence type="ECO:0000256" key="5">
    <source>
        <dbReference type="ARBA" id="ARBA00022519"/>
    </source>
</evidence>
<dbReference type="Gene3D" id="3.30.70.1320">
    <property type="entry name" value="Multidrug efflux transporter AcrB pore domain like"/>
    <property type="match status" value="1"/>
</dbReference>
<evidence type="ECO:0000256" key="3">
    <source>
        <dbReference type="ARBA" id="ARBA00022448"/>
    </source>
</evidence>
<dbReference type="PRINTS" id="PR00702">
    <property type="entry name" value="ACRIFLAVINRP"/>
</dbReference>
<feature type="transmembrane region" description="Helical" evidence="9">
    <location>
        <begin position="981"/>
        <end position="1003"/>
    </location>
</feature>
<dbReference type="NCBIfam" id="NF000282">
    <property type="entry name" value="RND_permease_1"/>
    <property type="match status" value="1"/>
</dbReference>
<evidence type="ECO:0000256" key="9">
    <source>
        <dbReference type="RuleBase" id="RU364070"/>
    </source>
</evidence>
<dbReference type="Pfam" id="PF00873">
    <property type="entry name" value="ACR_tran"/>
    <property type="match status" value="1"/>
</dbReference>
<reference evidence="11" key="1">
    <citation type="submission" date="2020-03" db="EMBL/GenBank/DDBJ databases">
        <title>Solimonas marina sp. nov., isolated from deep seawater of the Pacific Ocean.</title>
        <authorList>
            <person name="Liu X."/>
            <person name="Lai Q."/>
            <person name="Sun F."/>
            <person name="Gai Y."/>
            <person name="Li G."/>
            <person name="Shao Z."/>
        </authorList>
    </citation>
    <scope>NUCLEOTIDE SEQUENCE</scope>
    <source>
        <strain evidence="11">C16B3</strain>
    </source>
</reference>
<sequence>MKLTHFFIERPIFAGVLSFLVFVAGLLAIFRLPISEYPEVVPPTVVVTAQYPGATAQQLADTIATPLEQEIVGVQDMIYMNSLAQQDGTLQLTVTFKLGTDIDRAQVQVQNRVQQALPRLPQEVQAAGVTTRKSSPNLTMVVHLFSPDGRYDGLYLRNLAVIQVRDQLARLPGAGDVQIFGSGDYAMRIWLDPQKLASRDLTVNDVIAAVREQNVQVAAGSVGAPPLKDSPAFQLAIDARGRLKDAQQFGDIIIKTGADGEVTHLSDVARVQLGAGEYALRSLLDNHSAVALPIFLQPGANALDLARDVRAEMAELKKTAFPEGVDYSIVYDPTVFVRQSIHAVIETLLEALLLVVIVVILFLQTWRAALIPIIAVPVAIIGSFAAMAAFGFSINTLTLFGLVLAVGIVVDDAIVVVENIERGIADGLTPRAAAHRSMNEVAGPIIAISLVLCAVFVPPAFVGGFNGQFYQQFALVIAFAAVISAFNSLTLSPALAALLLRPHGAPPDRVQRAIDGAFGWLFRPFNRVFAKGANGYQRGVRKVLRLGSIALIVYVGLIALTAFGFSKAPAGFIPAQDKGYLVTVVQLPPGSSIERTEAVVKRVGEIGMKQAGISHAVQFPGLSVNGFTRASDAAIVFWTLKDFEDRKGLRAPQIAAALNQKLGAIDDALVLTVLPPPILGLGTAGGFKAQLEDHTNAGPAALYDMTQTLVNKARQNPALAGVFSTYEINAPQLYADVDRTKVKQLGINLDDVFRTMQVYLGSYYINDFNAFGRTFRVIAQADGNFRERPQDALLLKTRNADGEMVPLASVLSLKESFGTNLASRYNGFPSSDINGGPAPGYSSGQAMAALEQVAKETLPPGVDIEWTDLAFQQLGAAKALAIVLPLAVLLVFLVLAAQYESLLLPLAVILIVPMTILSALAGIFLMKSEVNIFTQIGLFVLVGLAAKNAILIVEFARELQAGGLSPIAAALEACRLRLRPILMTSFAFIFGVLPLMLATGVGAEMRQAMGIAVFFGMIGVTFFGLFLTPLFYVVLQRFAPQRQATSSDDTPPATLQSPKPAPSH</sequence>
<dbReference type="SUPFAM" id="SSF82714">
    <property type="entry name" value="Multidrug efflux transporter AcrB TolC docking domain, DN and DC subdomains"/>
    <property type="match status" value="2"/>
</dbReference>
<feature type="transmembrane region" description="Helical" evidence="9">
    <location>
        <begin position="473"/>
        <end position="500"/>
    </location>
</feature>
<dbReference type="FunFam" id="3.30.70.1430:FF:000001">
    <property type="entry name" value="Efflux pump membrane transporter"/>
    <property type="match status" value="1"/>
</dbReference>
<dbReference type="NCBIfam" id="TIGR00915">
    <property type="entry name" value="2A0602"/>
    <property type="match status" value="1"/>
</dbReference>
<dbReference type="InterPro" id="IPR004764">
    <property type="entry name" value="MdtF-like"/>
</dbReference>
<keyword evidence="3 9" id="KW-0813">Transport</keyword>
<feature type="transmembrane region" description="Helical" evidence="9">
    <location>
        <begin position="398"/>
        <end position="420"/>
    </location>
</feature>
<dbReference type="GO" id="GO:0015562">
    <property type="term" value="F:efflux transmembrane transporter activity"/>
    <property type="evidence" value="ECO:0007669"/>
    <property type="project" value="InterPro"/>
</dbReference>
<evidence type="ECO:0000256" key="2">
    <source>
        <dbReference type="ARBA" id="ARBA00010942"/>
    </source>
</evidence>
<keyword evidence="5 9" id="KW-0997">Cell inner membrane</keyword>
<feature type="transmembrane region" description="Helical" evidence="9">
    <location>
        <begin position="12"/>
        <end position="34"/>
    </location>
</feature>
<evidence type="ECO:0000313" key="11">
    <source>
        <dbReference type="EMBL" id="NKF21356.1"/>
    </source>
</evidence>
<feature type="transmembrane region" description="Helical" evidence="9">
    <location>
        <begin position="343"/>
        <end position="363"/>
    </location>
</feature>
<feature type="transmembrane region" description="Helical" evidence="9">
    <location>
        <begin position="543"/>
        <end position="565"/>
    </location>
</feature>
<feature type="compositionally biased region" description="Polar residues" evidence="10">
    <location>
        <begin position="1044"/>
        <end position="1057"/>
    </location>
</feature>
<dbReference type="SUPFAM" id="SSF82693">
    <property type="entry name" value="Multidrug efflux transporter AcrB pore domain, PN1, PN2, PC1 and PC2 subdomains"/>
    <property type="match status" value="4"/>
</dbReference>
<dbReference type="Gene3D" id="1.20.1640.10">
    <property type="entry name" value="Multidrug efflux transporter AcrB transmembrane domain"/>
    <property type="match status" value="2"/>
</dbReference>
<gene>
    <name evidence="11" type="ORF">G7Y82_03430</name>
</gene>
<feature type="transmembrane region" description="Helical" evidence="9">
    <location>
        <begin position="441"/>
        <end position="461"/>
    </location>
</feature>
<name>A0A969W647_9GAMM</name>
<dbReference type="AlphaFoldDB" id="A0A969W647"/>
<keyword evidence="7 9" id="KW-1133">Transmembrane helix</keyword>
<evidence type="ECO:0000256" key="1">
    <source>
        <dbReference type="ARBA" id="ARBA00004429"/>
    </source>
</evidence>
<dbReference type="Proteomes" id="UP000653472">
    <property type="component" value="Unassembled WGS sequence"/>
</dbReference>
<evidence type="ECO:0000256" key="4">
    <source>
        <dbReference type="ARBA" id="ARBA00022475"/>
    </source>
</evidence>
<feature type="transmembrane region" description="Helical" evidence="9">
    <location>
        <begin position="903"/>
        <end position="926"/>
    </location>
</feature>
<evidence type="ECO:0000256" key="10">
    <source>
        <dbReference type="SAM" id="MobiDB-lite"/>
    </source>
</evidence>
<dbReference type="Gene3D" id="3.30.70.1440">
    <property type="entry name" value="Multidrug efflux transporter AcrB pore domain"/>
    <property type="match status" value="1"/>
</dbReference>
<organism evidence="11 12">
    <name type="scientific">Solimonas marina</name>
    <dbReference type="NCBI Taxonomy" id="2714601"/>
    <lineage>
        <taxon>Bacteria</taxon>
        <taxon>Pseudomonadati</taxon>
        <taxon>Pseudomonadota</taxon>
        <taxon>Gammaproteobacteria</taxon>
        <taxon>Nevskiales</taxon>
        <taxon>Nevskiaceae</taxon>
        <taxon>Solimonas</taxon>
    </lineage>
</organism>
<comment type="similarity">
    <text evidence="2 9">Belongs to the resistance-nodulation-cell division (RND) (TC 2.A.6) family.</text>
</comment>
<keyword evidence="12" id="KW-1185">Reference proteome</keyword>
<keyword evidence="8 9" id="KW-0472">Membrane</keyword>
<feature type="transmembrane region" description="Helical" evidence="9">
    <location>
        <begin position="879"/>
        <end position="896"/>
    </location>
</feature>
<dbReference type="SUPFAM" id="SSF82866">
    <property type="entry name" value="Multidrug efflux transporter AcrB transmembrane domain"/>
    <property type="match status" value="2"/>
</dbReference>